<feature type="transmembrane region" description="Helical" evidence="10">
    <location>
        <begin position="6"/>
        <end position="23"/>
    </location>
</feature>
<evidence type="ECO:0000256" key="3">
    <source>
        <dbReference type="ARBA" id="ARBA00022475"/>
    </source>
</evidence>
<evidence type="ECO:0000256" key="9">
    <source>
        <dbReference type="PIRNR" id="PIRNR016636"/>
    </source>
</evidence>
<dbReference type="Proteomes" id="UP000192042">
    <property type="component" value="Chromosome I"/>
</dbReference>
<dbReference type="GO" id="GO:0016746">
    <property type="term" value="F:acyltransferase activity"/>
    <property type="evidence" value="ECO:0007669"/>
    <property type="project" value="UniProtKB-KW"/>
</dbReference>
<dbReference type="InterPro" id="IPR051085">
    <property type="entry name" value="MB_O-acyltransferase"/>
</dbReference>
<evidence type="ECO:0000313" key="12">
    <source>
        <dbReference type="Proteomes" id="UP000192042"/>
    </source>
</evidence>
<dbReference type="PANTHER" id="PTHR13285:SF23">
    <property type="entry name" value="TEICHOIC ACID D-ALANYLTRANSFERASE"/>
    <property type="match status" value="1"/>
</dbReference>
<dbReference type="GO" id="GO:0042121">
    <property type="term" value="P:alginic acid biosynthetic process"/>
    <property type="evidence" value="ECO:0007669"/>
    <property type="project" value="InterPro"/>
</dbReference>
<gene>
    <name evidence="11" type="ORF">NSJP_2218</name>
</gene>
<dbReference type="InterPro" id="IPR024194">
    <property type="entry name" value="Ac/AlaTfrase_AlgI/DltB"/>
</dbReference>
<keyword evidence="3 9" id="KW-1003">Cell membrane</keyword>
<dbReference type="EMBL" id="LT828648">
    <property type="protein sequence ID" value="SLM48390.1"/>
    <property type="molecule type" value="Genomic_DNA"/>
</dbReference>
<dbReference type="STRING" id="1325564.NSJP_2218"/>
<feature type="transmembrane region" description="Helical" evidence="10">
    <location>
        <begin position="493"/>
        <end position="517"/>
    </location>
</feature>
<evidence type="ECO:0000256" key="2">
    <source>
        <dbReference type="ARBA" id="ARBA00010323"/>
    </source>
</evidence>
<dbReference type="OrthoDB" id="9805788at2"/>
<feature type="transmembrane region" description="Helical" evidence="10">
    <location>
        <begin position="362"/>
        <end position="380"/>
    </location>
</feature>
<protein>
    <submittedName>
        <fullName evidence="11">Putative Peptidoglycan O-acetyltransferase</fullName>
        <ecNumber evidence="11">2.3.1.-</ecNumber>
    </submittedName>
</protein>
<evidence type="ECO:0000256" key="1">
    <source>
        <dbReference type="ARBA" id="ARBA00004651"/>
    </source>
</evidence>
<dbReference type="KEGG" id="nja:NSJP_2218"/>
<evidence type="ECO:0000256" key="6">
    <source>
        <dbReference type="ARBA" id="ARBA00022989"/>
    </source>
</evidence>
<feature type="transmembrane region" description="Helical" evidence="10">
    <location>
        <begin position="82"/>
        <end position="101"/>
    </location>
</feature>
<evidence type="ECO:0000256" key="8">
    <source>
        <dbReference type="ARBA" id="ARBA00023315"/>
    </source>
</evidence>
<feature type="transmembrane region" description="Helical" evidence="10">
    <location>
        <begin position="53"/>
        <end position="70"/>
    </location>
</feature>
<evidence type="ECO:0000256" key="7">
    <source>
        <dbReference type="ARBA" id="ARBA00023136"/>
    </source>
</evidence>
<dbReference type="PIRSF" id="PIRSF500217">
    <property type="entry name" value="AlgI"/>
    <property type="match status" value="1"/>
</dbReference>
<dbReference type="GO" id="GO:0005886">
    <property type="term" value="C:plasma membrane"/>
    <property type="evidence" value="ECO:0007669"/>
    <property type="project" value="UniProtKB-SubCell"/>
</dbReference>
<dbReference type="EC" id="2.3.1.-" evidence="11"/>
<reference evidence="11" key="1">
    <citation type="submission" date="2017-03" db="EMBL/GenBank/DDBJ databases">
        <authorList>
            <person name="Afonso C.L."/>
            <person name="Miller P.J."/>
            <person name="Scott M.A."/>
            <person name="Spackman E."/>
            <person name="Goraichik I."/>
            <person name="Dimitrov K.M."/>
            <person name="Suarez D.L."/>
            <person name="Swayne D.E."/>
        </authorList>
    </citation>
    <scope>NUCLEOTIDE SEQUENCE [LARGE SCALE GENOMIC DNA]</scope>
    <source>
        <strain evidence="11">Genome sequencing of Nitrospira japonica strain NJ11</strain>
    </source>
</reference>
<evidence type="ECO:0000313" key="11">
    <source>
        <dbReference type="EMBL" id="SLM48390.1"/>
    </source>
</evidence>
<keyword evidence="5 10" id="KW-0812">Transmembrane</keyword>
<comment type="subcellular location">
    <subcellularLocation>
        <location evidence="1">Cell membrane</location>
        <topology evidence="1">Multi-pass membrane protein</topology>
    </subcellularLocation>
</comment>
<keyword evidence="4 9" id="KW-0808">Transferase</keyword>
<dbReference type="AlphaFoldDB" id="A0A1W1I5X1"/>
<evidence type="ECO:0000256" key="4">
    <source>
        <dbReference type="ARBA" id="ARBA00022679"/>
    </source>
</evidence>
<accession>A0A1W1I5X1</accession>
<dbReference type="InterPro" id="IPR028362">
    <property type="entry name" value="AlgI"/>
</dbReference>
<dbReference type="Pfam" id="PF03062">
    <property type="entry name" value="MBOAT"/>
    <property type="match status" value="1"/>
</dbReference>
<evidence type="ECO:0000256" key="5">
    <source>
        <dbReference type="ARBA" id="ARBA00022692"/>
    </source>
</evidence>
<keyword evidence="8 9" id="KW-0012">Acyltransferase</keyword>
<proteinExistence type="inferred from homology"/>
<keyword evidence="7 9" id="KW-0472">Membrane</keyword>
<sequence length="520" mass="58181">MFFISGDFLFVVYPVILIVFLVLQKSSLRSLALGWLALSSVLLYAWWDPASAPLLLVSLVGNYWLGNRIIRVPEAARSRKSILLILGISLNLSALAYYKYLTFFANIVRPLLGLSQDNTPSPAPLGISFLTFLQIAYLVDVSRHTEVRTSFLHYSVFVTFFPKILAGPITRLEQFFPQLQALAQPVHSITPQVAEGVTVFAIGLFKKLVLADPLGHVADPIFGRLSDGTNIGGMEAWVGVLAYTFQLYFDFSGYTDMAIGLARAFGIALPQNFNAPYQATSIIDFWRRWHITFSTFLRDFLYIPLGGNRKGLLRQHANLLITMVLGGLWHGANWTFVIWGALHGTYLSVNHLWKRTSIVCPSWISRGLTFVCVVFAWGWFRVDSVEGGQRLCRSLAGFNGVMSERTNQSLVGKVFETPAPAYDYFSSVFHDMGFVVSLGRWSIYPVDVLLSEVMLTMYLFATAAVISFWGPTTDSWVRSQGQPGSPWFTPCRAFVVGMLLYAAFVASIQVHPGAFIYRQF</sequence>
<keyword evidence="6 10" id="KW-1133">Transmembrane helix</keyword>
<feature type="transmembrane region" description="Helical" evidence="10">
    <location>
        <begin position="121"/>
        <end position="139"/>
    </location>
</feature>
<dbReference type="RefSeq" id="WP_080886780.1">
    <property type="nucleotide sequence ID" value="NZ_LT828648.1"/>
</dbReference>
<comment type="similarity">
    <text evidence="2 9">Belongs to the membrane-bound acyltransferase family.</text>
</comment>
<dbReference type="PIRSF" id="PIRSF016636">
    <property type="entry name" value="AlgI_DltB"/>
    <property type="match status" value="1"/>
</dbReference>
<organism evidence="11 12">
    <name type="scientific">Nitrospira japonica</name>
    <dbReference type="NCBI Taxonomy" id="1325564"/>
    <lineage>
        <taxon>Bacteria</taxon>
        <taxon>Pseudomonadati</taxon>
        <taxon>Nitrospirota</taxon>
        <taxon>Nitrospiria</taxon>
        <taxon>Nitrospirales</taxon>
        <taxon>Nitrospiraceae</taxon>
        <taxon>Nitrospira</taxon>
    </lineage>
</organism>
<dbReference type="InterPro" id="IPR004299">
    <property type="entry name" value="MBOAT_fam"/>
</dbReference>
<feature type="transmembrane region" description="Helical" evidence="10">
    <location>
        <begin position="319"/>
        <end position="342"/>
    </location>
</feature>
<evidence type="ECO:0000256" key="10">
    <source>
        <dbReference type="SAM" id="Phobius"/>
    </source>
</evidence>
<name>A0A1W1I5X1_9BACT</name>
<dbReference type="PANTHER" id="PTHR13285">
    <property type="entry name" value="ACYLTRANSFERASE"/>
    <property type="match status" value="1"/>
</dbReference>
<keyword evidence="12" id="KW-1185">Reference proteome</keyword>
<feature type="transmembrane region" description="Helical" evidence="10">
    <location>
        <begin position="448"/>
        <end position="469"/>
    </location>
</feature>